<keyword evidence="4" id="KW-1185">Reference proteome</keyword>
<name>A0AAD6ZJN6_9AGAR</name>
<organism evidence="3 4">
    <name type="scientific">Mycena albidolilacea</name>
    <dbReference type="NCBI Taxonomy" id="1033008"/>
    <lineage>
        <taxon>Eukaryota</taxon>
        <taxon>Fungi</taxon>
        <taxon>Dikarya</taxon>
        <taxon>Basidiomycota</taxon>
        <taxon>Agaricomycotina</taxon>
        <taxon>Agaricomycetes</taxon>
        <taxon>Agaricomycetidae</taxon>
        <taxon>Agaricales</taxon>
        <taxon>Marasmiineae</taxon>
        <taxon>Mycenaceae</taxon>
        <taxon>Mycena</taxon>
    </lineage>
</organism>
<keyword evidence="2" id="KW-1133">Transmembrane helix</keyword>
<reference evidence="3" key="1">
    <citation type="submission" date="2023-03" db="EMBL/GenBank/DDBJ databases">
        <title>Massive genome expansion in bonnet fungi (Mycena s.s.) driven by repeated elements and novel gene families across ecological guilds.</title>
        <authorList>
            <consortium name="Lawrence Berkeley National Laboratory"/>
            <person name="Harder C.B."/>
            <person name="Miyauchi S."/>
            <person name="Viragh M."/>
            <person name="Kuo A."/>
            <person name="Thoen E."/>
            <person name="Andreopoulos B."/>
            <person name="Lu D."/>
            <person name="Skrede I."/>
            <person name="Drula E."/>
            <person name="Henrissat B."/>
            <person name="Morin E."/>
            <person name="Kohler A."/>
            <person name="Barry K."/>
            <person name="LaButti K."/>
            <person name="Morin E."/>
            <person name="Salamov A."/>
            <person name="Lipzen A."/>
            <person name="Mereny Z."/>
            <person name="Hegedus B."/>
            <person name="Baldrian P."/>
            <person name="Stursova M."/>
            <person name="Weitz H."/>
            <person name="Taylor A."/>
            <person name="Grigoriev I.V."/>
            <person name="Nagy L.G."/>
            <person name="Martin F."/>
            <person name="Kauserud H."/>
        </authorList>
    </citation>
    <scope>NUCLEOTIDE SEQUENCE</scope>
    <source>
        <strain evidence="3">CBHHK002</strain>
    </source>
</reference>
<feature type="transmembrane region" description="Helical" evidence="2">
    <location>
        <begin position="220"/>
        <end position="241"/>
    </location>
</feature>
<feature type="compositionally biased region" description="Basic and acidic residues" evidence="1">
    <location>
        <begin position="166"/>
        <end position="176"/>
    </location>
</feature>
<feature type="transmembrane region" description="Helical" evidence="2">
    <location>
        <begin position="247"/>
        <end position="268"/>
    </location>
</feature>
<protein>
    <recommendedName>
        <fullName evidence="5">Transmembrane protein</fullName>
    </recommendedName>
</protein>
<comment type="caution">
    <text evidence="3">The sequence shown here is derived from an EMBL/GenBank/DDBJ whole genome shotgun (WGS) entry which is preliminary data.</text>
</comment>
<sequence length="282" mass="30306">MPTNTARTNDFGNFEEYAAVLLDAFDSLSVPYFSAISSLIKTQAAQDWENARDNVGALTAEATVATFLAAVQAQLIALSYQDNSTRLKVATNALGFAGLLLDVITACLALLASSILQRHIAVVEKQLTAIETATAEQLKDLTLPSRGLPYAFDIQRRISDKTAARLPELQRPRPSAEEGDNAPQLINSRTEIPRSHGPDIRIIAESLAQIRSALSIGDSASAAILYGVVCFFASVLCLAVATQPPAVWIVSAVVCSLFVILPVANYFMRLLGIRSPTNMLDV</sequence>
<evidence type="ECO:0000313" key="3">
    <source>
        <dbReference type="EMBL" id="KAJ7326267.1"/>
    </source>
</evidence>
<keyword evidence="2" id="KW-0812">Transmembrane</keyword>
<proteinExistence type="predicted"/>
<dbReference type="EMBL" id="JARIHO010000042">
    <property type="protein sequence ID" value="KAJ7326267.1"/>
    <property type="molecule type" value="Genomic_DNA"/>
</dbReference>
<accession>A0AAD6ZJN6</accession>
<gene>
    <name evidence="3" type="ORF">DFH08DRAFT_885244</name>
</gene>
<keyword evidence="2" id="KW-0472">Membrane</keyword>
<evidence type="ECO:0000313" key="4">
    <source>
        <dbReference type="Proteomes" id="UP001218218"/>
    </source>
</evidence>
<evidence type="ECO:0008006" key="5">
    <source>
        <dbReference type="Google" id="ProtNLM"/>
    </source>
</evidence>
<evidence type="ECO:0000256" key="1">
    <source>
        <dbReference type="SAM" id="MobiDB-lite"/>
    </source>
</evidence>
<feature type="transmembrane region" description="Helical" evidence="2">
    <location>
        <begin position="93"/>
        <end position="116"/>
    </location>
</feature>
<feature type="region of interest" description="Disordered" evidence="1">
    <location>
        <begin position="166"/>
        <end position="193"/>
    </location>
</feature>
<evidence type="ECO:0000256" key="2">
    <source>
        <dbReference type="SAM" id="Phobius"/>
    </source>
</evidence>
<dbReference type="Proteomes" id="UP001218218">
    <property type="component" value="Unassembled WGS sequence"/>
</dbReference>
<dbReference type="AlphaFoldDB" id="A0AAD6ZJN6"/>